<evidence type="ECO:0000313" key="2">
    <source>
        <dbReference type="Proteomes" id="UP000198924"/>
    </source>
</evidence>
<keyword evidence="2" id="KW-1185">Reference proteome</keyword>
<dbReference type="EMBL" id="FOSH01000012">
    <property type="protein sequence ID" value="SFK48807.1"/>
    <property type="molecule type" value="Genomic_DNA"/>
</dbReference>
<dbReference type="Proteomes" id="UP000198924">
    <property type="component" value="Unassembled WGS sequence"/>
</dbReference>
<dbReference type="STRING" id="45496.SAMN04488079_11273"/>
<name>A0A1I3ZY42_9GAMM</name>
<protein>
    <submittedName>
        <fullName evidence="1">Uncharacterized protein</fullName>
    </submittedName>
</protein>
<gene>
    <name evidence="1" type="ORF">SAMN04488079_11273</name>
</gene>
<organism evidence="1 2">
    <name type="scientific">Methylophaga sulfidovorans</name>
    <dbReference type="NCBI Taxonomy" id="45496"/>
    <lineage>
        <taxon>Bacteria</taxon>
        <taxon>Pseudomonadati</taxon>
        <taxon>Pseudomonadota</taxon>
        <taxon>Gammaproteobacteria</taxon>
        <taxon>Thiotrichales</taxon>
        <taxon>Piscirickettsiaceae</taxon>
        <taxon>Methylophaga</taxon>
    </lineage>
</organism>
<accession>A0A1I3ZY42</accession>
<dbReference type="RefSeq" id="WP_091714524.1">
    <property type="nucleotide sequence ID" value="NZ_FOSH01000012.1"/>
</dbReference>
<reference evidence="2" key="1">
    <citation type="submission" date="2016-10" db="EMBL/GenBank/DDBJ databases">
        <authorList>
            <person name="Varghese N."/>
            <person name="Submissions S."/>
        </authorList>
    </citation>
    <scope>NUCLEOTIDE SEQUENCE [LARGE SCALE GENOMIC DNA]</scope>
    <source>
        <strain evidence="2">DSM 11578</strain>
    </source>
</reference>
<dbReference type="OrthoDB" id="6933556at2"/>
<dbReference type="AlphaFoldDB" id="A0A1I3ZY42"/>
<sequence length="113" mass="12664">MKISGKDAVLILAKHPTLVDLHKKDQTDKFWSYKLKVGSRAEFAFDPHTKRDLIIRFDQEPPKIPGVEKIENLGSKSISTALDRVFSGGKHTAKFKAVIFDESTLLSVIRGLT</sequence>
<evidence type="ECO:0000313" key="1">
    <source>
        <dbReference type="EMBL" id="SFK48807.1"/>
    </source>
</evidence>
<proteinExistence type="predicted"/>